<dbReference type="STRING" id="35722.A0A0B7N4T8"/>
<dbReference type="PRINTS" id="PR00348">
    <property type="entry name" value="UBIQUITIN"/>
</dbReference>
<dbReference type="Proteomes" id="UP000054107">
    <property type="component" value="Unassembled WGS sequence"/>
</dbReference>
<dbReference type="Gene3D" id="3.10.20.90">
    <property type="entry name" value="Phosphatidylinositol 3-kinase Catalytic Subunit, Chain A, domain 1"/>
    <property type="match status" value="2"/>
</dbReference>
<organism evidence="2 3">
    <name type="scientific">Parasitella parasitica</name>
    <dbReference type="NCBI Taxonomy" id="35722"/>
    <lineage>
        <taxon>Eukaryota</taxon>
        <taxon>Fungi</taxon>
        <taxon>Fungi incertae sedis</taxon>
        <taxon>Mucoromycota</taxon>
        <taxon>Mucoromycotina</taxon>
        <taxon>Mucoromycetes</taxon>
        <taxon>Mucorales</taxon>
        <taxon>Mucorineae</taxon>
        <taxon>Mucoraceae</taxon>
        <taxon>Parasitella</taxon>
    </lineage>
</organism>
<gene>
    <name evidence="2" type="primary">PARPA_06339.1 scaffold 21420</name>
</gene>
<dbReference type="Pfam" id="PF00240">
    <property type="entry name" value="ubiquitin"/>
    <property type="match status" value="2"/>
</dbReference>
<keyword evidence="3" id="KW-1185">Reference proteome</keyword>
<accession>A0A0B7N4T8</accession>
<evidence type="ECO:0000313" key="2">
    <source>
        <dbReference type="EMBL" id="CEP12402.1"/>
    </source>
</evidence>
<sequence length="147" mass="16935">MQISIQGPTTERITLDVTSGESIQSIKQMLQDKKSYPKDQQRLSLNNAPLEDDHFLSDYDIRSGTVLSLRIDLKVYLHLIDGKICSFVVEPEENIEDLKQRINKKLGIPVNAQHIIHRGIQLENNLSLSFYVFDKNTHNIMIKLRGY</sequence>
<dbReference type="InterPro" id="IPR019956">
    <property type="entry name" value="Ubiquitin_dom"/>
</dbReference>
<feature type="domain" description="Ubiquitin-like" evidence="1">
    <location>
        <begin position="1"/>
        <end position="69"/>
    </location>
</feature>
<dbReference type="PANTHER" id="PTHR10666">
    <property type="entry name" value="UBIQUITIN"/>
    <property type="match status" value="1"/>
</dbReference>
<dbReference type="InterPro" id="IPR050158">
    <property type="entry name" value="Ubiquitin_ubiquitin-like"/>
</dbReference>
<feature type="domain" description="Ubiquitin-like" evidence="1">
    <location>
        <begin position="73"/>
        <end position="131"/>
    </location>
</feature>
<dbReference type="AlphaFoldDB" id="A0A0B7N4T8"/>
<dbReference type="CDD" id="cd17039">
    <property type="entry name" value="Ubl_ubiquitin_like"/>
    <property type="match status" value="1"/>
</dbReference>
<dbReference type="OrthoDB" id="1885901at2759"/>
<dbReference type="SMART" id="SM00213">
    <property type="entry name" value="UBQ"/>
    <property type="match status" value="2"/>
</dbReference>
<dbReference type="InterPro" id="IPR000626">
    <property type="entry name" value="Ubiquitin-like_dom"/>
</dbReference>
<dbReference type="PROSITE" id="PS50053">
    <property type="entry name" value="UBIQUITIN_2"/>
    <property type="match status" value="2"/>
</dbReference>
<dbReference type="InterPro" id="IPR029071">
    <property type="entry name" value="Ubiquitin-like_domsf"/>
</dbReference>
<proteinExistence type="predicted"/>
<dbReference type="EMBL" id="LN727632">
    <property type="protein sequence ID" value="CEP12402.1"/>
    <property type="molecule type" value="Genomic_DNA"/>
</dbReference>
<protein>
    <recommendedName>
        <fullName evidence="1">Ubiquitin-like domain-containing protein</fullName>
    </recommendedName>
</protein>
<dbReference type="SUPFAM" id="SSF54236">
    <property type="entry name" value="Ubiquitin-like"/>
    <property type="match status" value="2"/>
</dbReference>
<evidence type="ECO:0000313" key="3">
    <source>
        <dbReference type="Proteomes" id="UP000054107"/>
    </source>
</evidence>
<reference evidence="2 3" key="1">
    <citation type="submission" date="2014-09" db="EMBL/GenBank/DDBJ databases">
        <authorList>
            <person name="Ellenberger Sabrina"/>
        </authorList>
    </citation>
    <scope>NUCLEOTIDE SEQUENCE [LARGE SCALE GENOMIC DNA]</scope>
    <source>
        <strain evidence="2 3">CBS 412.66</strain>
    </source>
</reference>
<evidence type="ECO:0000259" key="1">
    <source>
        <dbReference type="PROSITE" id="PS50053"/>
    </source>
</evidence>
<name>A0A0B7N4T8_9FUNG</name>